<reference evidence="2" key="1">
    <citation type="submission" date="2015-03" db="EMBL/GenBank/DDBJ databases">
        <title>Draft genome sequence of a novel methanotroph (Sn10-6) isolated from flooded ricefield rhizosphere in India.</title>
        <authorList>
            <person name="Pandit P.S."/>
            <person name="Pore S.D."/>
            <person name="Arora P."/>
            <person name="Kapse N.G."/>
            <person name="Dhakephalkar P.K."/>
            <person name="Rahalkar M.C."/>
        </authorList>
    </citation>
    <scope>NUCLEOTIDE SEQUENCE [LARGE SCALE GENOMIC DNA]</scope>
    <source>
        <strain evidence="2">Sn10-6</strain>
    </source>
</reference>
<keyword evidence="2" id="KW-1185">Reference proteome</keyword>
<dbReference type="AlphaFoldDB" id="A0A0F3IQZ4"/>
<protein>
    <submittedName>
        <fullName evidence="1">Uncharacterized protein</fullName>
    </submittedName>
</protein>
<sequence length="169" mass="19029">MPCLIHASAAMLNNVPDAINRIKRNVVINHPNTYNCHIVRKIINRADEPEVGGLPTLGGLGMISADDEQDVDWDFIDNGYALPAEPFGAPSQMMDRQDANNPSLEEFRFLIEPEDADIELKKNDVIYLIISEVVLIAFEIVTVETLTNIAPFNIRYVCNKRPDLFLDFD</sequence>
<dbReference type="RefSeq" id="WP_045777800.1">
    <property type="nucleotide sequence ID" value="NZ_LAJX01000007.1"/>
</dbReference>
<name>A0A0F3IQZ4_9GAMM</name>
<organism evidence="1 2">
    <name type="scientific">Methylocucumis oryzae</name>
    <dbReference type="NCBI Taxonomy" id="1632867"/>
    <lineage>
        <taxon>Bacteria</taxon>
        <taxon>Pseudomonadati</taxon>
        <taxon>Pseudomonadota</taxon>
        <taxon>Gammaproteobacteria</taxon>
        <taxon>Methylococcales</taxon>
        <taxon>Methylococcaceae</taxon>
        <taxon>Methylocucumis</taxon>
    </lineage>
</organism>
<dbReference type="Proteomes" id="UP000033684">
    <property type="component" value="Unassembled WGS sequence"/>
</dbReference>
<dbReference type="EMBL" id="LAJX01000007">
    <property type="protein sequence ID" value="KJV08029.1"/>
    <property type="molecule type" value="Genomic_DNA"/>
</dbReference>
<reference evidence="1 2" key="2">
    <citation type="journal article" date="2016" name="Microb. Ecol.">
        <title>Genome Characteristics of a Novel Type I Methanotroph (Sn10-6) Isolated from a Flooded Indian Rice Field.</title>
        <authorList>
            <person name="Rahalkar M.C."/>
            <person name="Pandit P.S."/>
            <person name="Dhakephalkar P.K."/>
            <person name="Pore S."/>
            <person name="Arora P."/>
            <person name="Kapse N."/>
        </authorList>
    </citation>
    <scope>NUCLEOTIDE SEQUENCE [LARGE SCALE GENOMIC DNA]</scope>
    <source>
        <strain evidence="1 2">Sn10-6</strain>
    </source>
</reference>
<comment type="caution">
    <text evidence="1">The sequence shown here is derived from an EMBL/GenBank/DDBJ whole genome shotgun (WGS) entry which is preliminary data.</text>
</comment>
<evidence type="ECO:0000313" key="2">
    <source>
        <dbReference type="Proteomes" id="UP000033684"/>
    </source>
</evidence>
<gene>
    <name evidence="1" type="ORF">VZ94_01075</name>
</gene>
<proteinExistence type="predicted"/>
<evidence type="ECO:0000313" key="1">
    <source>
        <dbReference type="EMBL" id="KJV08029.1"/>
    </source>
</evidence>
<accession>A0A0F3IQZ4</accession>